<dbReference type="GO" id="GO:0003677">
    <property type="term" value="F:DNA binding"/>
    <property type="evidence" value="ECO:0007669"/>
    <property type="project" value="UniProtKB-KW"/>
</dbReference>
<feature type="domain" description="Type I restriction modification DNA specificity" evidence="5">
    <location>
        <begin position="228"/>
        <end position="402"/>
    </location>
</feature>
<organism evidence="6 7">
    <name type="scientific">Thermococcus aciditolerans</name>
    <dbReference type="NCBI Taxonomy" id="2598455"/>
    <lineage>
        <taxon>Archaea</taxon>
        <taxon>Methanobacteriati</taxon>
        <taxon>Methanobacteriota</taxon>
        <taxon>Thermococci</taxon>
        <taxon>Thermococcales</taxon>
        <taxon>Thermococcaceae</taxon>
        <taxon>Thermococcus</taxon>
    </lineage>
</organism>
<dbReference type="GO" id="GO:0004519">
    <property type="term" value="F:endonuclease activity"/>
    <property type="evidence" value="ECO:0007669"/>
    <property type="project" value="UniProtKB-KW"/>
</dbReference>
<gene>
    <name evidence="6" type="ORF">FPV09_00895</name>
</gene>
<comment type="similarity">
    <text evidence="1">Belongs to the type-I restriction system S methylase family.</text>
</comment>
<keyword evidence="2" id="KW-0680">Restriction system</keyword>
<feature type="coiled-coil region" evidence="4">
    <location>
        <begin position="181"/>
        <end position="208"/>
    </location>
</feature>
<evidence type="ECO:0000259" key="5">
    <source>
        <dbReference type="Pfam" id="PF01420"/>
    </source>
</evidence>
<dbReference type="GeneID" id="41608368"/>
<dbReference type="PANTHER" id="PTHR30408:SF12">
    <property type="entry name" value="TYPE I RESTRICTION ENZYME MJAVIII SPECIFICITY SUBUNIT"/>
    <property type="match status" value="1"/>
</dbReference>
<evidence type="ECO:0000256" key="2">
    <source>
        <dbReference type="ARBA" id="ARBA00022747"/>
    </source>
</evidence>
<evidence type="ECO:0000256" key="1">
    <source>
        <dbReference type="ARBA" id="ARBA00010923"/>
    </source>
</evidence>
<evidence type="ECO:0000256" key="3">
    <source>
        <dbReference type="ARBA" id="ARBA00023125"/>
    </source>
</evidence>
<dbReference type="InterPro" id="IPR052021">
    <property type="entry name" value="Type-I_RS_S_subunit"/>
</dbReference>
<proteinExistence type="inferred from homology"/>
<evidence type="ECO:0000313" key="6">
    <source>
        <dbReference type="EMBL" id="QEK13912.1"/>
    </source>
</evidence>
<dbReference type="AlphaFoldDB" id="A0A5C0SIT4"/>
<name>A0A5C0SIT4_9EURY</name>
<dbReference type="EMBL" id="CP041932">
    <property type="protein sequence ID" value="QEK13912.1"/>
    <property type="molecule type" value="Genomic_DNA"/>
</dbReference>
<keyword evidence="4" id="KW-0175">Coiled coil</keyword>
<dbReference type="PANTHER" id="PTHR30408">
    <property type="entry name" value="TYPE-1 RESTRICTION ENZYME ECOKI SPECIFICITY PROTEIN"/>
    <property type="match status" value="1"/>
</dbReference>
<dbReference type="InterPro" id="IPR000055">
    <property type="entry name" value="Restrct_endonuc_typeI_TRD"/>
</dbReference>
<sequence>MQVKAKFKKTPIGEIPEDWKVVRLEEVVHFESGKRPKGGGQETGEVPSIGGEHIGSDGRIKWENMKFIPKEFFTQLRKGKVKVGDILLVKDGATTGKVAFVEDIKGYSEVAINEHVYLLRPKDSNTLHNLFLFYFMYSPFAQVQIQQAFHGMIGGIKNSELKRLLLFLPPLPEQKKIAEILRTVDEAIEKTDEAIERTERLKRGLMQRLLTRGINHERFKKTELGEIPEEWRVVRVGEICQSIVPGRNKPKKFDGDIPWITLADIDGMYIGASKSGLNVSKEEIKRCGNKIIPPNSVIMSCVGKFGIVAITTREVVLNQQLHAFVCPKTLDPYFLAVALMSQARYMESIATKTTVPYLNKDKINSIPIPIPPLEEQKRIAEILMTVDRKLELLRKRREKLEKVKKGLMRDLLTGRKRVLVTTEKHK</sequence>
<protein>
    <submittedName>
        <fullName evidence="6">Restriction endonuclease subunit S</fullName>
    </submittedName>
</protein>
<dbReference type="RefSeq" id="WP_148882022.1">
    <property type="nucleotide sequence ID" value="NZ_CP041932.1"/>
</dbReference>
<dbReference type="REBASE" id="373330">
    <property type="entry name" value="S.TspSY113ORF905P"/>
</dbReference>
<dbReference type="CDD" id="cd17284">
    <property type="entry name" value="RMtype1_S_Cbo7060ORF11580P_TRD2-CR2_like"/>
    <property type="match status" value="1"/>
</dbReference>
<evidence type="ECO:0000313" key="7">
    <source>
        <dbReference type="Proteomes" id="UP000322631"/>
    </source>
</evidence>
<dbReference type="Pfam" id="PF01420">
    <property type="entry name" value="Methylase_S"/>
    <property type="match status" value="2"/>
</dbReference>
<keyword evidence="6" id="KW-0540">Nuclease</keyword>
<keyword evidence="6" id="KW-0378">Hydrolase</keyword>
<dbReference type="Gene3D" id="3.90.220.20">
    <property type="entry name" value="DNA methylase specificity domains"/>
    <property type="match status" value="2"/>
</dbReference>
<evidence type="ECO:0000256" key="4">
    <source>
        <dbReference type="SAM" id="Coils"/>
    </source>
</evidence>
<accession>A0A5C0SIT4</accession>
<keyword evidence="7" id="KW-1185">Reference proteome</keyword>
<keyword evidence="6" id="KW-0255">Endonuclease</keyword>
<dbReference type="SUPFAM" id="SSF116734">
    <property type="entry name" value="DNA methylase specificity domain"/>
    <property type="match status" value="2"/>
</dbReference>
<keyword evidence="3" id="KW-0238">DNA-binding</keyword>
<dbReference type="GO" id="GO:0009307">
    <property type="term" value="P:DNA restriction-modification system"/>
    <property type="evidence" value="ECO:0007669"/>
    <property type="project" value="UniProtKB-KW"/>
</dbReference>
<feature type="coiled-coil region" evidence="4">
    <location>
        <begin position="383"/>
        <end position="410"/>
    </location>
</feature>
<dbReference type="Gene3D" id="1.10.287.1120">
    <property type="entry name" value="Bipartite methylase S protein"/>
    <property type="match status" value="1"/>
</dbReference>
<dbReference type="InterPro" id="IPR044946">
    <property type="entry name" value="Restrct_endonuc_typeI_TRD_sf"/>
</dbReference>
<reference evidence="6 7" key="1">
    <citation type="submission" date="2019-07" db="EMBL/GenBank/DDBJ databases">
        <title>Complete genome of Thermococcus acidophilus.</title>
        <authorList>
            <person name="Li X."/>
        </authorList>
    </citation>
    <scope>NUCLEOTIDE SEQUENCE [LARGE SCALE GENOMIC DNA]</scope>
    <source>
        <strain evidence="6 7">SY113</strain>
    </source>
</reference>
<dbReference type="KEGG" id="them:FPV09_00895"/>
<dbReference type="Proteomes" id="UP000322631">
    <property type="component" value="Chromosome"/>
</dbReference>
<feature type="domain" description="Type I restriction modification DNA specificity" evidence="5">
    <location>
        <begin position="16"/>
        <end position="193"/>
    </location>
</feature>